<dbReference type="SUPFAM" id="SSF50475">
    <property type="entry name" value="FMN-binding split barrel"/>
    <property type="match status" value="1"/>
</dbReference>
<sequence>MYDDIRPAIDPRALRDCCGRFASGVCVISTRTEDGDHGMTLSAFMSVSLDPPLIAISVARRARMRIRLEQAGHFAVNILDEGMQAQTPSILS</sequence>
<accession>A0ABZ1E414</accession>
<protein>
    <submittedName>
        <fullName evidence="3">Flavin reductase family protein</fullName>
        <ecNumber evidence="3">1.-.-.-</ecNumber>
    </submittedName>
</protein>
<gene>
    <name evidence="3" type="ORF">RPE78_16285</name>
</gene>
<geneLocation type="plasmid" evidence="3 4">
    <name>unnamed2</name>
</geneLocation>
<dbReference type="InterPro" id="IPR012349">
    <property type="entry name" value="Split_barrel_FMN-bd"/>
</dbReference>
<keyword evidence="3" id="KW-0614">Plasmid</keyword>
<evidence type="ECO:0000313" key="3">
    <source>
        <dbReference type="EMBL" id="WRY35780.1"/>
    </source>
</evidence>
<dbReference type="EMBL" id="CP135445">
    <property type="protein sequence ID" value="WRY35780.1"/>
    <property type="molecule type" value="Genomic_DNA"/>
</dbReference>
<dbReference type="Gene3D" id="2.30.110.10">
    <property type="entry name" value="Electron Transport, Fmn-binding Protein, Chain A"/>
    <property type="match status" value="1"/>
</dbReference>
<keyword evidence="1 3" id="KW-0560">Oxidoreductase</keyword>
<feature type="domain" description="Flavin reductase like" evidence="2">
    <location>
        <begin position="19"/>
        <end position="85"/>
    </location>
</feature>
<dbReference type="GO" id="GO:0016491">
    <property type="term" value="F:oxidoreductase activity"/>
    <property type="evidence" value="ECO:0007669"/>
    <property type="project" value="UniProtKB-KW"/>
</dbReference>
<reference evidence="3 4" key="1">
    <citation type="submission" date="2023-09" db="EMBL/GenBank/DDBJ databases">
        <title>Thioclava shenzhenensis sp. nov., a multidrug resistant bacteria-antagonizing species isolated from coastal seawater.</title>
        <authorList>
            <person name="Long M."/>
        </authorList>
    </citation>
    <scope>NUCLEOTIDE SEQUENCE [LARGE SCALE GENOMIC DNA]</scope>
    <source>
        <strain evidence="3 4">FTW29</strain>
        <plasmid evidence="3 4">unnamed2</plasmid>
    </source>
</reference>
<dbReference type="InterPro" id="IPR002563">
    <property type="entry name" value="Flavin_Rdtase-like_dom"/>
</dbReference>
<dbReference type="PANTHER" id="PTHR30466:SF1">
    <property type="entry name" value="FMN REDUCTASE (NADH) RUTF"/>
    <property type="match status" value="1"/>
</dbReference>
<name>A0ABZ1E414_9RHOB</name>
<dbReference type="PANTHER" id="PTHR30466">
    <property type="entry name" value="FLAVIN REDUCTASE"/>
    <property type="match status" value="1"/>
</dbReference>
<dbReference type="Pfam" id="PF01613">
    <property type="entry name" value="Flavin_Reduct"/>
    <property type="match status" value="1"/>
</dbReference>
<dbReference type="InterPro" id="IPR050268">
    <property type="entry name" value="NADH-dep_flavin_reductase"/>
</dbReference>
<evidence type="ECO:0000259" key="2">
    <source>
        <dbReference type="Pfam" id="PF01613"/>
    </source>
</evidence>
<organism evidence="3 4">
    <name type="scientific">Thioclava litoralis</name>
    <dbReference type="NCBI Taxonomy" id="3076557"/>
    <lineage>
        <taxon>Bacteria</taxon>
        <taxon>Pseudomonadati</taxon>
        <taxon>Pseudomonadota</taxon>
        <taxon>Alphaproteobacteria</taxon>
        <taxon>Rhodobacterales</taxon>
        <taxon>Paracoccaceae</taxon>
        <taxon>Thioclava</taxon>
    </lineage>
</organism>
<proteinExistence type="predicted"/>
<keyword evidence="4" id="KW-1185">Reference proteome</keyword>
<dbReference type="Proteomes" id="UP001623290">
    <property type="component" value="Plasmid unnamed2"/>
</dbReference>
<dbReference type="EC" id="1.-.-.-" evidence="3"/>
<evidence type="ECO:0000313" key="4">
    <source>
        <dbReference type="Proteomes" id="UP001623290"/>
    </source>
</evidence>
<evidence type="ECO:0000256" key="1">
    <source>
        <dbReference type="ARBA" id="ARBA00023002"/>
    </source>
</evidence>
<dbReference type="RefSeq" id="WP_330629525.1">
    <property type="nucleotide sequence ID" value="NZ_CP135445.1"/>
</dbReference>